<feature type="compositionally biased region" description="Low complexity" evidence="1">
    <location>
        <begin position="532"/>
        <end position="547"/>
    </location>
</feature>
<evidence type="ECO:0000313" key="3">
    <source>
        <dbReference type="Proteomes" id="UP001516464"/>
    </source>
</evidence>
<feature type="region of interest" description="Disordered" evidence="1">
    <location>
        <begin position="531"/>
        <end position="596"/>
    </location>
</feature>
<evidence type="ECO:0000256" key="1">
    <source>
        <dbReference type="SAM" id="MobiDB-lite"/>
    </source>
</evidence>
<proteinExistence type="predicted"/>
<keyword evidence="3" id="KW-1185">Reference proteome</keyword>
<organism evidence="2 3">
    <name type="scientific">Astathelohania contejeani</name>
    <dbReference type="NCBI Taxonomy" id="164912"/>
    <lineage>
        <taxon>Eukaryota</taxon>
        <taxon>Fungi</taxon>
        <taxon>Fungi incertae sedis</taxon>
        <taxon>Microsporidia</taxon>
        <taxon>Astathelohaniidae</taxon>
        <taxon>Astathelohania</taxon>
    </lineage>
</organism>
<gene>
    <name evidence="2" type="ORF">TCON_2031</name>
</gene>
<name>A0ABQ7HXA1_9MICR</name>
<dbReference type="EMBL" id="SBIQ01000187">
    <property type="protein sequence ID" value="KAF7682750.1"/>
    <property type="molecule type" value="Genomic_DNA"/>
</dbReference>
<evidence type="ECO:0000313" key="2">
    <source>
        <dbReference type="EMBL" id="KAF7682750.1"/>
    </source>
</evidence>
<comment type="caution">
    <text evidence="2">The sequence shown here is derived from an EMBL/GenBank/DDBJ whole genome shotgun (WGS) entry which is preliminary data.</text>
</comment>
<protein>
    <submittedName>
        <fullName evidence="2">Uncharacterized protein</fullName>
    </submittedName>
</protein>
<feature type="compositionally biased region" description="Basic and acidic residues" evidence="1">
    <location>
        <begin position="566"/>
        <end position="584"/>
    </location>
</feature>
<sequence length="596" mass="70287">MNQIKNTEDPLYNADMKTLYKTIITNQSTDQLEKLLVVSEIPFQGEEYSLICEQLIMCIDEDINKKEETKKIYDDLLSLIQRWFNDFVNGFDGYISLLHKRIPHIVSCDQINEFCDSIRSQITFKAMKQKMFQFNGGKKNMLISVYTELANQLYERGWHLEAYNVLEACADLCGPSKKTVTSDYFAILFNLFCEADKLLFALNALYVIFLIEPNKFYLVEDEVKEMVTYIHEPKNKTYVEMEKIFFGYKIRNPDSILESLSDLAYNRTDTQKLELNYNKKYWKMIKERATVNKEEISLIPFLKKNGIEYHLVDDDIHITGNFIGFKIEDFRPKIEKKKESKVKSEERKIIKESAIVEEETQIEEPPQIKKVSKVDRFSRNYNLFRIYSNEFFGYLKDEEDKFYDQRCKTDYAIFCQEEEKNKELRMLIDNTKETISSLVTRLKEKLDVEKKKEIEKRRVTISAPEKIEDIPWRPKDIAKAREIAFGKSLNMPTNSDVYQPKVGKIDPKTKTYIPRDNTPSDIYIPSFLRKQTNNTYTPPNNNLSSNSKDSFIKDKKNSGWYKNGKKSNEKKNEELKQNENKSDDNNIYVFKPKANK</sequence>
<dbReference type="Proteomes" id="UP001516464">
    <property type="component" value="Unassembled WGS sequence"/>
</dbReference>
<accession>A0ABQ7HXA1</accession>
<reference evidence="2 3" key="1">
    <citation type="submission" date="2019-01" db="EMBL/GenBank/DDBJ databases">
        <title>Genomes sequencing and comparative genomics of infectious freshwater microsporidia, Cucumispora dikerogammari and Thelohania contejeani.</title>
        <authorList>
            <person name="Cormier A."/>
            <person name="Giraud I."/>
            <person name="Wattier R."/>
            <person name="Teixeira M."/>
            <person name="Grandjean F."/>
            <person name="Rigaud T."/>
            <person name="Cordaux R."/>
        </authorList>
    </citation>
    <scope>NUCLEOTIDE SEQUENCE [LARGE SCALE GENOMIC DNA]</scope>
    <source>
        <strain evidence="2">T1</strain>
        <tissue evidence="2">Spores</tissue>
    </source>
</reference>